<protein>
    <recommendedName>
        <fullName evidence="3">Integron gene cassette protein</fullName>
    </recommendedName>
</protein>
<evidence type="ECO:0000313" key="2">
    <source>
        <dbReference type="Proteomes" id="UP001177212"/>
    </source>
</evidence>
<dbReference type="EMBL" id="JAUYVT010000020">
    <property type="protein sequence ID" value="MDP2566418.1"/>
    <property type="molecule type" value="Genomic_DNA"/>
</dbReference>
<sequence>MGTNTSTNIKDFHIQKIADVDMEYVIGEYESPDNIAEWQWIESNASYPCKDNGHSGIWDFVLNVGMFIDNDVEGIPPKLQKLLKSAYENDISYILFNQGC</sequence>
<evidence type="ECO:0008006" key="3">
    <source>
        <dbReference type="Google" id="ProtNLM"/>
    </source>
</evidence>
<evidence type="ECO:0000313" key="1">
    <source>
        <dbReference type="EMBL" id="MDP2566418.1"/>
    </source>
</evidence>
<proteinExistence type="predicted"/>
<gene>
    <name evidence="1" type="ORF">Q8W34_17360</name>
</gene>
<comment type="caution">
    <text evidence="1">The sequence shown here is derived from an EMBL/GenBank/DDBJ whole genome shotgun (WGS) entry which is preliminary data.</text>
</comment>
<name>A0ABT9FI52_9GAMM</name>
<keyword evidence="2" id="KW-1185">Reference proteome</keyword>
<organism evidence="1 2">
    <name type="scientific">Pseudoalteromonas marina</name>
    <dbReference type="NCBI Taxonomy" id="267375"/>
    <lineage>
        <taxon>Bacteria</taxon>
        <taxon>Pseudomonadati</taxon>
        <taxon>Pseudomonadota</taxon>
        <taxon>Gammaproteobacteria</taxon>
        <taxon>Alteromonadales</taxon>
        <taxon>Pseudoalteromonadaceae</taxon>
        <taxon>Pseudoalteromonas</taxon>
    </lineage>
</organism>
<dbReference type="Proteomes" id="UP001177212">
    <property type="component" value="Unassembled WGS sequence"/>
</dbReference>
<reference evidence="1" key="1">
    <citation type="submission" date="2023-07" db="EMBL/GenBank/DDBJ databases">
        <title>Genome content predicts the carbon catabolic preferences of heterotrophic bacteria.</title>
        <authorList>
            <person name="Gralka M."/>
        </authorList>
    </citation>
    <scope>NUCLEOTIDE SEQUENCE</scope>
    <source>
        <strain evidence="1">4G09</strain>
    </source>
</reference>
<dbReference type="RefSeq" id="WP_305473038.1">
    <property type="nucleotide sequence ID" value="NZ_JAUYVT010000020.1"/>
</dbReference>
<accession>A0ABT9FI52</accession>